<keyword evidence="4" id="KW-0833">Ubl conjugation pathway</keyword>
<evidence type="ECO:0000313" key="7">
    <source>
        <dbReference type="EMBL" id="MBM3331168.1"/>
    </source>
</evidence>
<sequence length="146" mass="16654">MTEEQFHRKMAAELFNRTWDLLDKKERTTEEVDELIHAGHASRFHWGKVGEPVNLARGEQQLSHIYAVLKRAEPALHHGRRALELCQSHGIADFDLAFAYEALARANSVGGNQPERDRYLGLAREAAKGIAKDEDRNYFLSQLETV</sequence>
<reference evidence="7" key="1">
    <citation type="submission" date="2019-03" db="EMBL/GenBank/DDBJ databases">
        <title>Lake Tanganyika Metagenome-Assembled Genomes (MAGs).</title>
        <authorList>
            <person name="Tran P."/>
        </authorList>
    </citation>
    <scope>NUCLEOTIDE SEQUENCE</scope>
    <source>
        <strain evidence="7">K_DeepCast_150m_m2_040</strain>
    </source>
</reference>
<dbReference type="PROSITE" id="PS50957">
    <property type="entry name" value="JOSEPHIN"/>
    <property type="match status" value="1"/>
</dbReference>
<evidence type="ECO:0000259" key="6">
    <source>
        <dbReference type="PROSITE" id="PS50957"/>
    </source>
</evidence>
<dbReference type="AlphaFoldDB" id="A0A938BTS0"/>
<evidence type="ECO:0000256" key="4">
    <source>
        <dbReference type="ARBA" id="ARBA00022786"/>
    </source>
</evidence>
<dbReference type="GO" id="GO:0006508">
    <property type="term" value="P:proteolysis"/>
    <property type="evidence" value="ECO:0007669"/>
    <property type="project" value="UniProtKB-KW"/>
</dbReference>
<keyword evidence="5" id="KW-0378">Hydrolase</keyword>
<feature type="domain" description="Josephin" evidence="6">
    <location>
        <begin position="73"/>
        <end position="146"/>
    </location>
</feature>
<dbReference type="EC" id="3.4.19.12" evidence="2"/>
<accession>A0A938BTS0</accession>
<dbReference type="EMBL" id="VGIR01000021">
    <property type="protein sequence ID" value="MBM3331168.1"/>
    <property type="molecule type" value="Genomic_DNA"/>
</dbReference>
<evidence type="ECO:0000256" key="2">
    <source>
        <dbReference type="ARBA" id="ARBA00012759"/>
    </source>
</evidence>
<comment type="catalytic activity">
    <reaction evidence="1">
        <text>Thiol-dependent hydrolysis of ester, thioester, amide, peptide and isopeptide bonds formed by the C-terminal Gly of ubiquitin (a 76-residue protein attached to proteins as an intracellular targeting signal).</text>
        <dbReference type="EC" id="3.4.19.12"/>
    </reaction>
</comment>
<dbReference type="Proteomes" id="UP000779900">
    <property type="component" value="Unassembled WGS sequence"/>
</dbReference>
<dbReference type="InterPro" id="IPR006155">
    <property type="entry name" value="Josephin"/>
</dbReference>
<dbReference type="GO" id="GO:0004843">
    <property type="term" value="F:cysteine-type deubiquitinase activity"/>
    <property type="evidence" value="ECO:0007669"/>
    <property type="project" value="UniProtKB-EC"/>
</dbReference>
<gene>
    <name evidence="7" type="ORF">FJY68_04860</name>
</gene>
<evidence type="ECO:0000256" key="5">
    <source>
        <dbReference type="ARBA" id="ARBA00022801"/>
    </source>
</evidence>
<proteinExistence type="predicted"/>
<evidence type="ECO:0000313" key="8">
    <source>
        <dbReference type="Proteomes" id="UP000779900"/>
    </source>
</evidence>
<dbReference type="GO" id="GO:0016579">
    <property type="term" value="P:protein deubiquitination"/>
    <property type="evidence" value="ECO:0007669"/>
    <property type="project" value="InterPro"/>
</dbReference>
<evidence type="ECO:0000256" key="3">
    <source>
        <dbReference type="ARBA" id="ARBA00022670"/>
    </source>
</evidence>
<name>A0A938BTS0_UNCW3</name>
<organism evidence="7 8">
    <name type="scientific">candidate division WOR-3 bacterium</name>
    <dbReference type="NCBI Taxonomy" id="2052148"/>
    <lineage>
        <taxon>Bacteria</taxon>
        <taxon>Bacteria division WOR-3</taxon>
    </lineage>
</organism>
<comment type="caution">
    <text evidence="7">The sequence shown here is derived from an EMBL/GenBank/DDBJ whole genome shotgun (WGS) entry which is preliminary data.</text>
</comment>
<evidence type="ECO:0000256" key="1">
    <source>
        <dbReference type="ARBA" id="ARBA00000707"/>
    </source>
</evidence>
<keyword evidence="3" id="KW-0645">Protease</keyword>
<protein>
    <recommendedName>
        <fullName evidence="2">ubiquitinyl hydrolase 1</fullName>
        <ecNumber evidence="2">3.4.19.12</ecNumber>
    </recommendedName>
</protein>